<dbReference type="InterPro" id="IPR015943">
    <property type="entry name" value="WD40/YVTN_repeat-like_dom_sf"/>
</dbReference>
<feature type="domain" description="Nucleoporin Nup133/Nup155-like N-terminal" evidence="6">
    <location>
        <begin position="83"/>
        <end position="546"/>
    </location>
</feature>
<dbReference type="PANTHER" id="PTHR13405:SF11">
    <property type="entry name" value="NUCLEAR PORE COMPLEX PROTEIN NUP133"/>
    <property type="match status" value="1"/>
</dbReference>
<dbReference type="GO" id="GO:0000972">
    <property type="term" value="P:transcription-dependent tethering of RNA polymerase II gene DNA at nuclear periphery"/>
    <property type="evidence" value="ECO:0007669"/>
    <property type="project" value="TreeGrafter"/>
</dbReference>
<evidence type="ECO:0000256" key="4">
    <source>
        <dbReference type="ARBA" id="ARBA00023242"/>
    </source>
</evidence>
<dbReference type="Pfam" id="PF08801">
    <property type="entry name" value="Nucleoporin_N"/>
    <property type="match status" value="1"/>
</dbReference>
<feature type="compositionally biased region" description="Basic and acidic residues" evidence="5">
    <location>
        <begin position="35"/>
        <end position="45"/>
    </location>
</feature>
<feature type="region of interest" description="Disordered" evidence="5">
    <location>
        <begin position="1"/>
        <end position="58"/>
    </location>
</feature>
<keyword evidence="4" id="KW-0539">Nucleus</keyword>
<evidence type="ECO:0000256" key="2">
    <source>
        <dbReference type="ARBA" id="ARBA00005569"/>
    </source>
</evidence>
<comment type="caution">
    <text evidence="7">The sequence shown here is derived from an EMBL/GenBank/DDBJ whole genome shotgun (WGS) entry which is preliminary data.</text>
</comment>
<comment type="subcellular location">
    <subcellularLocation>
        <location evidence="1">Nucleus</location>
    </subcellularLocation>
</comment>
<evidence type="ECO:0000259" key="6">
    <source>
        <dbReference type="Pfam" id="PF08801"/>
    </source>
</evidence>
<accession>A0AA88RT08</accession>
<evidence type="ECO:0000256" key="5">
    <source>
        <dbReference type="SAM" id="MobiDB-lite"/>
    </source>
</evidence>
<evidence type="ECO:0000313" key="8">
    <source>
        <dbReference type="Proteomes" id="UP001187471"/>
    </source>
</evidence>
<dbReference type="SUPFAM" id="SSF117289">
    <property type="entry name" value="Nucleoporin domain"/>
    <property type="match status" value="1"/>
</dbReference>
<dbReference type="GO" id="GO:0016973">
    <property type="term" value="P:poly(A)+ mRNA export from nucleus"/>
    <property type="evidence" value="ECO:0007669"/>
    <property type="project" value="TreeGrafter"/>
</dbReference>
<dbReference type="Proteomes" id="UP001187471">
    <property type="component" value="Unassembled WGS sequence"/>
</dbReference>
<gene>
    <name evidence="7" type="ORF">RJ640_013601</name>
</gene>
<feature type="compositionally biased region" description="Polar residues" evidence="5">
    <location>
        <begin position="1"/>
        <end position="12"/>
    </location>
</feature>
<organism evidence="7 8">
    <name type="scientific">Escallonia rubra</name>
    <dbReference type="NCBI Taxonomy" id="112253"/>
    <lineage>
        <taxon>Eukaryota</taxon>
        <taxon>Viridiplantae</taxon>
        <taxon>Streptophyta</taxon>
        <taxon>Embryophyta</taxon>
        <taxon>Tracheophyta</taxon>
        <taxon>Spermatophyta</taxon>
        <taxon>Magnoliopsida</taxon>
        <taxon>eudicotyledons</taxon>
        <taxon>Gunneridae</taxon>
        <taxon>Pentapetalae</taxon>
        <taxon>asterids</taxon>
        <taxon>campanulids</taxon>
        <taxon>Escalloniales</taxon>
        <taxon>Escalloniaceae</taxon>
        <taxon>Escallonia</taxon>
    </lineage>
</organism>
<dbReference type="InterPro" id="IPR037624">
    <property type="entry name" value="Nup133-like"/>
</dbReference>
<protein>
    <recommendedName>
        <fullName evidence="6">Nucleoporin Nup133/Nup155-like N-terminal domain-containing protein</fullName>
    </recommendedName>
</protein>
<comment type="similarity">
    <text evidence="2">Belongs to the nucleoporin Nup133 family.</text>
</comment>
<dbReference type="Gene3D" id="2.130.10.10">
    <property type="entry name" value="YVTN repeat-like/Quinoprotein amine dehydrogenase"/>
    <property type="match status" value="1"/>
</dbReference>
<feature type="region of interest" description="Disordered" evidence="5">
    <location>
        <begin position="559"/>
        <end position="587"/>
    </location>
</feature>
<dbReference type="EMBL" id="JAVXUO010000080">
    <property type="protein sequence ID" value="KAK2995644.1"/>
    <property type="molecule type" value="Genomic_DNA"/>
</dbReference>
<dbReference type="PANTHER" id="PTHR13405">
    <property type="entry name" value="NUCLEAR PORE COMPLEX PROTEIN NUP133"/>
    <property type="match status" value="1"/>
</dbReference>
<proteinExistence type="inferred from homology"/>
<keyword evidence="3" id="KW-0813">Transport</keyword>
<name>A0AA88RT08_9ASTE</name>
<dbReference type="InterPro" id="IPR014908">
    <property type="entry name" value="Nucleoporin_Nup133/Nup155_N"/>
</dbReference>
<reference evidence="7" key="1">
    <citation type="submission" date="2022-12" db="EMBL/GenBank/DDBJ databases">
        <title>Draft genome assemblies for two species of Escallonia (Escalloniales).</title>
        <authorList>
            <person name="Chanderbali A."/>
            <person name="Dervinis C."/>
            <person name="Anghel I."/>
            <person name="Soltis D."/>
            <person name="Soltis P."/>
            <person name="Zapata F."/>
        </authorList>
    </citation>
    <scope>NUCLEOTIDE SEQUENCE</scope>
    <source>
        <strain evidence="7">UCBG92.1500</strain>
        <tissue evidence="7">Leaf</tissue>
    </source>
</reference>
<dbReference type="FunFam" id="1.20.58.1380:FF:000005">
    <property type="entry name" value="Nuclear pore complex protein NUP133"/>
    <property type="match status" value="1"/>
</dbReference>
<evidence type="ECO:0000256" key="3">
    <source>
        <dbReference type="ARBA" id="ARBA00022448"/>
    </source>
</evidence>
<dbReference type="GO" id="GO:0017056">
    <property type="term" value="F:structural constituent of nuclear pore"/>
    <property type="evidence" value="ECO:0007669"/>
    <property type="project" value="InterPro"/>
</dbReference>
<dbReference type="GO" id="GO:0031080">
    <property type="term" value="C:nuclear pore outer ring"/>
    <property type="evidence" value="ECO:0007669"/>
    <property type="project" value="TreeGrafter"/>
</dbReference>
<feature type="region of interest" description="Disordered" evidence="5">
    <location>
        <begin position="222"/>
        <end position="253"/>
    </location>
</feature>
<dbReference type="GO" id="GO:0006606">
    <property type="term" value="P:protein import into nucleus"/>
    <property type="evidence" value="ECO:0007669"/>
    <property type="project" value="TreeGrafter"/>
</dbReference>
<keyword evidence="8" id="KW-1185">Reference proteome</keyword>
<evidence type="ECO:0000313" key="7">
    <source>
        <dbReference type="EMBL" id="KAK2995644.1"/>
    </source>
</evidence>
<sequence>MFSPGTKRSSFSARKERNPLARPPPQDSPVTPLGENRRSIHDDSIPNRPSTGTPAPWAPRLSVLARIPQVKKSEKGDDLNPTQPVYVGEFPQVVRDEQANFLQKCFPGDACFAGGMDKETSLAWIICGSKLFIWCYLSPAASRKCVTLDLPSSISEIGDNSRNSCQDNNWLLCVVSWDGTSSGTGSVFRQCESAGVILSNRKTRAVIYWHDIYSESKTSPVAYSDESEMTSPPGDLKNTSNKQRQHSRPLSSSIGSNSFNSLVASAIPDTSKVSIALACSSNGQLWQFTCSPSGIKCKIVHQELMSITSPESDDAQPLGSKGYPRSLIWHDTRHYLEERERKFLLLTDHEIQCFSVKLFSDFDVSKLWSHVIIGTDGDSGIQKGLAGQKRIWPLDLQIDNLGKVITILIATFCKDRVSSSSFTEYSILTMQYKSGVSISSENSTHTSEKVLEKKAPVQIIIPKARYEEEDFLFSMRLKVGGKPSGSAIILSGDGTATVSHYWRNSSRLYQFDLPYDAGKVLDASIFPSDDGEDGAWVVLTEKAGLWAIPEKAVLLGGVEPPERSLSRKGSSNEGSAQEERRNVSFAGNIAPRRASSEAWDAGDRQRAVFTGIARRTAQDEESEALLSHLFHDFLSSGQVTGAFEKLRNSGAFERDGETNVFARISKSIVDTLAKHWTTTRGAEIVALAVVSSQLMDKQQKHQKFLQFLALSKCHDELRSRQRQSLQIIMEHGEKLASMIQLRELQSLISQSRSAGVGSTYSSSESGISGPLWDLIQLVGDRARRNTVLLMDRDNAEVFYSKVSELEELFYCLDRQLNKFISLEMASAVQFQRACELSDACVTLLHTAMHYRNEHHMWYPSPEGLTPWYCQTTVRSGLWSVASFMLQLLNETKSLDRSAKLDFHSHVEVLSEVLLEAYSGAITAKVEREEEHKGLLDEYWNRRDALLDALYHQVKSFVDTRHQEIHFLPPKAVHPWANVSKSNVYTKSDMSSINMEMSGCRIQDLREGTEEQDGEVFGKLSSSLLSIARRHEGYQTLWNICCDVNDSELLRKLMRESMGPRGGFSNFVFKQLYNNKQFSKLMRVGEEFPEELATFLKQYRDLFWLHEVFLHQFSSASETLHALALSEDSNSVSAADGFEFRDTNVEPALVDRKRFLNLSKIAVVAGKDADYDIKLKRIEADLKILILQFHSFLPIIQEEILEVLGDEKQKIGQRLLPPVDLIELCLKSGGVELSLRAFDVLAWTSASFLKCNTSLLEECWRNAANQDNWEGIYQTSIAEGWTDEETLENLRETVLFQASSRCYGPEAETFEGGFDEVLPLRQENAELSTPKDMVSSVEAILTQHKDFPVAGKLILTAIMLGSVQAGTTEEGPSPME</sequence>
<evidence type="ECO:0000256" key="1">
    <source>
        <dbReference type="ARBA" id="ARBA00004123"/>
    </source>
</evidence>